<protein>
    <recommendedName>
        <fullName evidence="3">Antitoxin</fullName>
    </recommendedName>
</protein>
<evidence type="ECO:0000313" key="2">
    <source>
        <dbReference type="Proteomes" id="UP000228627"/>
    </source>
</evidence>
<comment type="caution">
    <text evidence="1">The sequence shown here is derived from an EMBL/GenBank/DDBJ whole genome shotgun (WGS) entry which is preliminary data.</text>
</comment>
<organism evidence="1 2">
    <name type="scientific">Candidatus Beckwithbacteria bacterium CG_4_10_14_0_2_um_filter_47_25</name>
    <dbReference type="NCBI Taxonomy" id="1974493"/>
    <lineage>
        <taxon>Bacteria</taxon>
        <taxon>Candidatus Beckwithiibacteriota</taxon>
    </lineage>
</organism>
<dbReference type="InterPro" id="IPR022148">
    <property type="entry name" value="CopG_antitoxin"/>
</dbReference>
<sequence>MNKKNFDPFKNLVLDEYEQEIENYLNRDDVVLKKPSTKRLLELQKAAELTLTRIKKTKNINLRLSEDTVSNLKIRAAQLGLRYQTLAGSVLHRYASGQTIVANSL</sequence>
<dbReference type="Proteomes" id="UP000228627">
    <property type="component" value="Unassembled WGS sequence"/>
</dbReference>
<dbReference type="Pfam" id="PF12441">
    <property type="entry name" value="CopG_antitoxin"/>
    <property type="match status" value="1"/>
</dbReference>
<reference evidence="2" key="1">
    <citation type="submission" date="2017-09" db="EMBL/GenBank/DDBJ databases">
        <title>Depth-based differentiation of microbial function through sediment-hosted aquifers and enrichment of novel symbionts in the deep terrestrial subsurface.</title>
        <authorList>
            <person name="Probst A.J."/>
            <person name="Ladd B."/>
            <person name="Jarett J.K."/>
            <person name="Geller-Mcgrath D.E."/>
            <person name="Sieber C.M.K."/>
            <person name="Emerson J.B."/>
            <person name="Anantharaman K."/>
            <person name="Thomas B.C."/>
            <person name="Malmstrom R."/>
            <person name="Stieglmeier M."/>
            <person name="Klingl A."/>
            <person name="Woyke T."/>
            <person name="Ryan C.M."/>
            <person name="Banfield J.F."/>
        </authorList>
    </citation>
    <scope>NUCLEOTIDE SEQUENCE [LARGE SCALE GENOMIC DNA]</scope>
</reference>
<name>A0A2M7W5F8_9BACT</name>
<dbReference type="EMBL" id="PFQG01000152">
    <property type="protein sequence ID" value="PJA21576.1"/>
    <property type="molecule type" value="Genomic_DNA"/>
</dbReference>
<proteinExistence type="predicted"/>
<dbReference type="AlphaFoldDB" id="A0A2M7W5F8"/>
<gene>
    <name evidence="1" type="ORF">COX59_04010</name>
</gene>
<evidence type="ECO:0008006" key="3">
    <source>
        <dbReference type="Google" id="ProtNLM"/>
    </source>
</evidence>
<evidence type="ECO:0000313" key="1">
    <source>
        <dbReference type="EMBL" id="PJA21576.1"/>
    </source>
</evidence>
<accession>A0A2M7W5F8</accession>